<keyword evidence="4 7" id="KW-1133">Transmembrane helix</keyword>
<evidence type="ECO:0000313" key="10">
    <source>
        <dbReference type="EMBL" id="RFO97768.1"/>
    </source>
</evidence>
<keyword evidence="3 7" id="KW-0812">Transmembrane</keyword>
<feature type="transmembrane region" description="Helical" evidence="7">
    <location>
        <begin position="287"/>
        <end position="312"/>
    </location>
</feature>
<dbReference type="Proteomes" id="UP000260665">
    <property type="component" value="Unassembled WGS sequence"/>
</dbReference>
<reference evidence="10 11" key="1">
    <citation type="submission" date="2018-05" db="EMBL/GenBank/DDBJ databases">
        <title>Rhodoferax soyangensis sp.nov., isolated from an oligotrophic freshwater lake.</title>
        <authorList>
            <person name="Park M."/>
        </authorList>
    </citation>
    <scope>NUCLEOTIDE SEQUENCE [LARGE SCALE GENOMIC DNA]</scope>
    <source>
        <strain evidence="10 11">IMCC26218</strain>
    </source>
</reference>
<dbReference type="InterPro" id="IPR050250">
    <property type="entry name" value="Macrolide_Exporter_MacB"/>
</dbReference>
<protein>
    <submittedName>
        <fullName evidence="10">Multidrug ABC transporter substrate-binding protein</fullName>
    </submittedName>
</protein>
<comment type="caution">
    <text evidence="10">The sequence shown here is derived from an EMBL/GenBank/DDBJ whole genome shotgun (WGS) entry which is preliminary data.</text>
</comment>
<dbReference type="EMBL" id="QFZK01000003">
    <property type="protein sequence ID" value="RFO97768.1"/>
    <property type="molecule type" value="Genomic_DNA"/>
</dbReference>
<dbReference type="GO" id="GO:0022857">
    <property type="term" value="F:transmembrane transporter activity"/>
    <property type="evidence" value="ECO:0007669"/>
    <property type="project" value="TreeGrafter"/>
</dbReference>
<evidence type="ECO:0000256" key="6">
    <source>
        <dbReference type="ARBA" id="ARBA00038076"/>
    </source>
</evidence>
<evidence type="ECO:0000256" key="5">
    <source>
        <dbReference type="ARBA" id="ARBA00023136"/>
    </source>
</evidence>
<feature type="transmembrane region" description="Helical" evidence="7">
    <location>
        <begin position="25"/>
        <end position="45"/>
    </location>
</feature>
<dbReference type="Pfam" id="PF02687">
    <property type="entry name" value="FtsX"/>
    <property type="match status" value="1"/>
</dbReference>
<evidence type="ECO:0000256" key="4">
    <source>
        <dbReference type="ARBA" id="ARBA00022989"/>
    </source>
</evidence>
<evidence type="ECO:0000259" key="8">
    <source>
        <dbReference type="Pfam" id="PF02687"/>
    </source>
</evidence>
<feature type="transmembrane region" description="Helical" evidence="7">
    <location>
        <begin position="372"/>
        <end position="394"/>
    </location>
</feature>
<feature type="transmembrane region" description="Helical" evidence="7">
    <location>
        <begin position="332"/>
        <end position="360"/>
    </location>
</feature>
<keyword evidence="11" id="KW-1185">Reference proteome</keyword>
<feature type="domain" description="MacB-like periplasmic core" evidence="9">
    <location>
        <begin position="21"/>
        <end position="250"/>
    </location>
</feature>
<keyword evidence="2" id="KW-1003">Cell membrane</keyword>
<dbReference type="RefSeq" id="WP_117175830.1">
    <property type="nucleotide sequence ID" value="NZ_QFZK01000003.1"/>
</dbReference>
<comment type="similarity">
    <text evidence="6">Belongs to the ABC-4 integral membrane protein family.</text>
</comment>
<dbReference type="InterPro" id="IPR003838">
    <property type="entry name" value="ABC3_permease_C"/>
</dbReference>
<evidence type="ECO:0000313" key="11">
    <source>
        <dbReference type="Proteomes" id="UP000260665"/>
    </source>
</evidence>
<dbReference type="PANTHER" id="PTHR30572">
    <property type="entry name" value="MEMBRANE COMPONENT OF TRANSPORTER-RELATED"/>
    <property type="match status" value="1"/>
</dbReference>
<gene>
    <name evidence="10" type="ORF">DIC66_07955</name>
</gene>
<dbReference type="GO" id="GO:0005886">
    <property type="term" value="C:plasma membrane"/>
    <property type="evidence" value="ECO:0007669"/>
    <property type="project" value="UniProtKB-SubCell"/>
</dbReference>
<dbReference type="PANTHER" id="PTHR30572:SF4">
    <property type="entry name" value="ABC TRANSPORTER PERMEASE YTRF"/>
    <property type="match status" value="1"/>
</dbReference>
<keyword evidence="5 7" id="KW-0472">Membrane</keyword>
<accession>A0A3E1REH1</accession>
<evidence type="ECO:0000259" key="9">
    <source>
        <dbReference type="Pfam" id="PF12704"/>
    </source>
</evidence>
<sequence length="411" mass="43491">MNIFAALRSALRALAANALRSVLTMLGIIIGVAAVITMIAVGRGATDRVQEQMKGLGSNIMLVMPGGVSQAGVRLGAQTRQRLTEEDAQAIAFEIPEVQVAAPTSRANGQLVYGNANWSTSIIGVTNDYLEARDWPLASGRPFDAAELAGSAKVAWIGSTVARELFGEEDPVEKMVRVRNIPMTVIGVLSPKGQNSMGQDQDDAIMIPLSTLRNRIWGGDASIRLKRVGSISVKVRDGQDMKAVEQSITDLLRQRFKVAPGGDAPFVVKNLTEILQAQEESSHVMTLLLAAVAGISLLIGGIGIMNIMLVSVTERTREIGLRMAVGARGRDILAQFLIEAVTLSLIGGAIGVALGAAATWGVGAFAGWQVSLSLGSVLLAVGFSGCVGVFFGFYPSHRASKLLPIQALRYE</sequence>
<dbReference type="AlphaFoldDB" id="A0A3E1REH1"/>
<dbReference type="InterPro" id="IPR025857">
    <property type="entry name" value="MacB_PCD"/>
</dbReference>
<comment type="subcellular location">
    <subcellularLocation>
        <location evidence="1">Cell membrane</location>
        <topology evidence="1">Multi-pass membrane protein</topology>
    </subcellularLocation>
</comment>
<name>A0A3E1REH1_9BURK</name>
<proteinExistence type="inferred from homology"/>
<evidence type="ECO:0000256" key="3">
    <source>
        <dbReference type="ARBA" id="ARBA00022692"/>
    </source>
</evidence>
<dbReference type="Pfam" id="PF12704">
    <property type="entry name" value="MacB_PCD"/>
    <property type="match status" value="1"/>
</dbReference>
<dbReference type="OrthoDB" id="4814201at2"/>
<organism evidence="10 11">
    <name type="scientific">Rhodoferax lacus</name>
    <dbReference type="NCBI Taxonomy" id="2184758"/>
    <lineage>
        <taxon>Bacteria</taxon>
        <taxon>Pseudomonadati</taxon>
        <taxon>Pseudomonadota</taxon>
        <taxon>Betaproteobacteria</taxon>
        <taxon>Burkholderiales</taxon>
        <taxon>Comamonadaceae</taxon>
        <taxon>Rhodoferax</taxon>
    </lineage>
</organism>
<feature type="domain" description="ABC3 transporter permease C-terminal" evidence="8">
    <location>
        <begin position="291"/>
        <end position="402"/>
    </location>
</feature>
<evidence type="ECO:0000256" key="1">
    <source>
        <dbReference type="ARBA" id="ARBA00004651"/>
    </source>
</evidence>
<evidence type="ECO:0000256" key="2">
    <source>
        <dbReference type="ARBA" id="ARBA00022475"/>
    </source>
</evidence>
<evidence type="ECO:0000256" key="7">
    <source>
        <dbReference type="SAM" id="Phobius"/>
    </source>
</evidence>